<dbReference type="HOGENOM" id="CLU_1235093_0_0_1"/>
<organism evidence="2 3">
    <name type="scientific">Hebeloma cylindrosporum</name>
    <dbReference type="NCBI Taxonomy" id="76867"/>
    <lineage>
        <taxon>Eukaryota</taxon>
        <taxon>Fungi</taxon>
        <taxon>Dikarya</taxon>
        <taxon>Basidiomycota</taxon>
        <taxon>Agaricomycotina</taxon>
        <taxon>Agaricomycetes</taxon>
        <taxon>Agaricomycetidae</taxon>
        <taxon>Agaricales</taxon>
        <taxon>Agaricineae</taxon>
        <taxon>Hymenogastraceae</taxon>
        <taxon>Hebeloma</taxon>
    </lineage>
</organism>
<name>A0A0C2XUI9_HEBCY</name>
<feature type="compositionally biased region" description="Low complexity" evidence="1">
    <location>
        <begin position="152"/>
        <end position="164"/>
    </location>
</feature>
<feature type="compositionally biased region" description="Low complexity" evidence="1">
    <location>
        <begin position="111"/>
        <end position="134"/>
    </location>
</feature>
<accession>A0A0C2XUI9</accession>
<feature type="compositionally biased region" description="Polar residues" evidence="1">
    <location>
        <begin position="40"/>
        <end position="49"/>
    </location>
</feature>
<dbReference type="STRING" id="686832.A0A0C2XUI9"/>
<proteinExistence type="predicted"/>
<dbReference type="AlphaFoldDB" id="A0A0C2XUI9"/>
<dbReference type="EMBL" id="KN831780">
    <property type="protein sequence ID" value="KIM41318.1"/>
    <property type="molecule type" value="Genomic_DNA"/>
</dbReference>
<dbReference type="OrthoDB" id="3270652at2759"/>
<dbReference type="Proteomes" id="UP000053424">
    <property type="component" value="Unassembled WGS sequence"/>
</dbReference>
<gene>
    <name evidence="2" type="ORF">M413DRAFT_146385</name>
</gene>
<reference evidence="3" key="2">
    <citation type="submission" date="2015-01" db="EMBL/GenBank/DDBJ databases">
        <title>Evolutionary Origins and Diversification of the Mycorrhizal Mutualists.</title>
        <authorList>
            <consortium name="DOE Joint Genome Institute"/>
            <consortium name="Mycorrhizal Genomics Consortium"/>
            <person name="Kohler A."/>
            <person name="Kuo A."/>
            <person name="Nagy L.G."/>
            <person name="Floudas D."/>
            <person name="Copeland A."/>
            <person name="Barry K.W."/>
            <person name="Cichocki N."/>
            <person name="Veneault-Fourrey C."/>
            <person name="LaButti K."/>
            <person name="Lindquist E.A."/>
            <person name="Lipzen A."/>
            <person name="Lundell T."/>
            <person name="Morin E."/>
            <person name="Murat C."/>
            <person name="Riley R."/>
            <person name="Ohm R."/>
            <person name="Sun H."/>
            <person name="Tunlid A."/>
            <person name="Henrissat B."/>
            <person name="Grigoriev I.V."/>
            <person name="Hibbett D.S."/>
            <person name="Martin F."/>
        </authorList>
    </citation>
    <scope>NUCLEOTIDE SEQUENCE [LARGE SCALE GENOMIC DNA]</scope>
    <source>
        <strain evidence="3">h7</strain>
    </source>
</reference>
<evidence type="ECO:0000313" key="2">
    <source>
        <dbReference type="EMBL" id="KIM41318.1"/>
    </source>
</evidence>
<feature type="region of interest" description="Disordered" evidence="1">
    <location>
        <begin position="35"/>
        <end position="170"/>
    </location>
</feature>
<feature type="region of interest" description="Disordered" evidence="1">
    <location>
        <begin position="1"/>
        <end position="23"/>
    </location>
</feature>
<feature type="compositionally biased region" description="Polar residues" evidence="1">
    <location>
        <begin position="84"/>
        <end position="97"/>
    </location>
</feature>
<reference evidence="2 3" key="1">
    <citation type="submission" date="2014-04" db="EMBL/GenBank/DDBJ databases">
        <authorList>
            <consortium name="DOE Joint Genome Institute"/>
            <person name="Kuo A."/>
            <person name="Gay G."/>
            <person name="Dore J."/>
            <person name="Kohler A."/>
            <person name="Nagy L.G."/>
            <person name="Floudas D."/>
            <person name="Copeland A."/>
            <person name="Barry K.W."/>
            <person name="Cichocki N."/>
            <person name="Veneault-Fourrey C."/>
            <person name="LaButti K."/>
            <person name="Lindquist E.A."/>
            <person name="Lipzen A."/>
            <person name="Lundell T."/>
            <person name="Morin E."/>
            <person name="Murat C."/>
            <person name="Sun H."/>
            <person name="Tunlid A."/>
            <person name="Henrissat B."/>
            <person name="Grigoriev I.V."/>
            <person name="Hibbett D.S."/>
            <person name="Martin F."/>
            <person name="Nordberg H.P."/>
            <person name="Cantor M.N."/>
            <person name="Hua S.X."/>
        </authorList>
    </citation>
    <scope>NUCLEOTIDE SEQUENCE [LARGE SCALE GENOMIC DNA]</scope>
    <source>
        <strain evidence="3">h7</strain>
    </source>
</reference>
<protein>
    <submittedName>
        <fullName evidence="2">Uncharacterized protein</fullName>
    </submittedName>
</protein>
<keyword evidence="3" id="KW-1185">Reference proteome</keyword>
<evidence type="ECO:0000313" key="3">
    <source>
        <dbReference type="Proteomes" id="UP000053424"/>
    </source>
</evidence>
<evidence type="ECO:0000256" key="1">
    <source>
        <dbReference type="SAM" id="MobiDB-lite"/>
    </source>
</evidence>
<sequence>MASQEDHASNQLPTFGSSPHAEILSSKFLRKTKFRRKSGANFQQETSSAPDEAAVLDGEPPASITLGEGTPASPSSPEKKSFDNPDTGSDVSSTASTPKEAADEPGPPPSSMSSLSDAASALSHPPSTASSTPANEIAAPMTSPPTVISPRSSSTETDSASETEPLSFTLSPEELDQAKILVLDLLGWGVDAEYLVTSGVSPAVIFRVFTDLNLQLPTNLEVSDELTAVAYSWGPCPELSKSTEPTSVAVE</sequence>